<organism evidence="2 3">
    <name type="scientific">Paenibacillus cellulosilyticus</name>
    <dbReference type="NCBI Taxonomy" id="375489"/>
    <lineage>
        <taxon>Bacteria</taxon>
        <taxon>Bacillati</taxon>
        <taxon>Bacillota</taxon>
        <taxon>Bacilli</taxon>
        <taxon>Bacillales</taxon>
        <taxon>Paenibacillaceae</taxon>
        <taxon>Paenibacillus</taxon>
    </lineage>
</organism>
<dbReference type="AlphaFoldDB" id="A0A2V2YVG1"/>
<name>A0A2V2YVG1_9BACL</name>
<feature type="transmembrane region" description="Helical" evidence="1">
    <location>
        <begin position="78"/>
        <end position="100"/>
    </location>
</feature>
<dbReference type="EMBL" id="QGTQ01000005">
    <property type="protein sequence ID" value="PWW05212.1"/>
    <property type="molecule type" value="Genomic_DNA"/>
</dbReference>
<gene>
    <name evidence="2" type="ORF">DFQ01_105196</name>
</gene>
<keyword evidence="1" id="KW-0472">Membrane</keyword>
<feature type="transmembrane region" description="Helical" evidence="1">
    <location>
        <begin position="41"/>
        <end position="66"/>
    </location>
</feature>
<proteinExistence type="predicted"/>
<keyword evidence="3" id="KW-1185">Reference proteome</keyword>
<protein>
    <submittedName>
        <fullName evidence="2">Uncharacterized protein</fullName>
    </submittedName>
</protein>
<keyword evidence="1" id="KW-1133">Transmembrane helix</keyword>
<evidence type="ECO:0000256" key="1">
    <source>
        <dbReference type="SAM" id="Phobius"/>
    </source>
</evidence>
<evidence type="ECO:0000313" key="3">
    <source>
        <dbReference type="Proteomes" id="UP000246635"/>
    </source>
</evidence>
<evidence type="ECO:0000313" key="2">
    <source>
        <dbReference type="EMBL" id="PWW05212.1"/>
    </source>
</evidence>
<sequence length="110" mass="12326">MYAVTIIVALIVAIVMPLLVFFGGFPLVFHTYYDASSDHGFGHAVIAFIMVVINVLAFPITSFFFVRSLIKRQNKARFFISVAIMLVVSFVIQVVFSMIFELPILVETTS</sequence>
<dbReference type="Proteomes" id="UP000246635">
    <property type="component" value="Unassembled WGS sequence"/>
</dbReference>
<accession>A0A2V2YVG1</accession>
<comment type="caution">
    <text evidence="2">The sequence shown here is derived from an EMBL/GenBank/DDBJ whole genome shotgun (WGS) entry which is preliminary data.</text>
</comment>
<reference evidence="2 3" key="1">
    <citation type="submission" date="2018-05" db="EMBL/GenBank/DDBJ databases">
        <title>Genomic Encyclopedia of Type Strains, Phase III (KMG-III): the genomes of soil and plant-associated and newly described type strains.</title>
        <authorList>
            <person name="Whitman W."/>
        </authorList>
    </citation>
    <scope>NUCLEOTIDE SEQUENCE [LARGE SCALE GENOMIC DNA]</scope>
    <source>
        <strain evidence="2 3">CECT 5696</strain>
    </source>
</reference>
<keyword evidence="1" id="KW-0812">Transmembrane</keyword>
<feature type="transmembrane region" description="Helical" evidence="1">
    <location>
        <begin position="7"/>
        <end position="29"/>
    </location>
</feature>